<evidence type="ECO:0000256" key="2">
    <source>
        <dbReference type="ARBA" id="ARBA00008066"/>
    </source>
</evidence>
<dbReference type="GO" id="GO:0016020">
    <property type="term" value="C:membrane"/>
    <property type="evidence" value="ECO:0007669"/>
    <property type="project" value="UniProtKB-SubCell"/>
</dbReference>
<dbReference type="AlphaFoldDB" id="A0AAJ0F6E3"/>
<keyword evidence="4 7" id="KW-1133">Transmembrane helix</keyword>
<dbReference type="PANTHER" id="PTHR22950:SF461">
    <property type="entry name" value="AMINO ACID TRANSPORTER TRANSMEMBRANE DOMAIN-CONTAINING PROTEIN"/>
    <property type="match status" value="1"/>
</dbReference>
<evidence type="ECO:0000259" key="8">
    <source>
        <dbReference type="Pfam" id="PF01490"/>
    </source>
</evidence>
<keyword evidence="10" id="KW-1185">Reference proteome</keyword>
<feature type="transmembrane region" description="Helical" evidence="7">
    <location>
        <begin position="97"/>
        <end position="115"/>
    </location>
</feature>
<reference evidence="9" key="1">
    <citation type="submission" date="2023-06" db="EMBL/GenBank/DDBJ databases">
        <title>Genome-scale phylogeny and comparative genomics of the fungal order Sordariales.</title>
        <authorList>
            <consortium name="Lawrence Berkeley National Laboratory"/>
            <person name="Hensen N."/>
            <person name="Bonometti L."/>
            <person name="Westerberg I."/>
            <person name="Brannstrom I.O."/>
            <person name="Guillou S."/>
            <person name="Cros-Aarteil S."/>
            <person name="Calhoun S."/>
            <person name="Haridas S."/>
            <person name="Kuo A."/>
            <person name="Mondo S."/>
            <person name="Pangilinan J."/>
            <person name="Riley R."/>
            <person name="Labutti K."/>
            <person name="Andreopoulos B."/>
            <person name="Lipzen A."/>
            <person name="Chen C."/>
            <person name="Yanf M."/>
            <person name="Daum C."/>
            <person name="Ng V."/>
            <person name="Clum A."/>
            <person name="Steindorff A."/>
            <person name="Ohm R."/>
            <person name="Martin F."/>
            <person name="Silar P."/>
            <person name="Natvig D."/>
            <person name="Lalanne C."/>
            <person name="Gautier V."/>
            <person name="Ament-Velasquez S.L."/>
            <person name="Kruys A."/>
            <person name="Hutchinson M.I."/>
            <person name="Powell A.J."/>
            <person name="Barry K."/>
            <person name="Miller A.N."/>
            <person name="Grigoriev I.V."/>
            <person name="Debuchy R."/>
            <person name="Gladieux P."/>
            <person name="Thoren M.H."/>
            <person name="Johannesson H."/>
        </authorList>
    </citation>
    <scope>NUCLEOTIDE SEQUENCE</scope>
    <source>
        <strain evidence="9">PSN4</strain>
    </source>
</reference>
<feature type="transmembrane region" description="Helical" evidence="7">
    <location>
        <begin position="70"/>
        <end position="91"/>
    </location>
</feature>
<comment type="subcellular location">
    <subcellularLocation>
        <location evidence="1">Membrane</location>
        <topology evidence="1">Multi-pass membrane protein</topology>
    </subcellularLocation>
</comment>
<feature type="transmembrane region" description="Helical" evidence="7">
    <location>
        <begin position="353"/>
        <end position="378"/>
    </location>
</feature>
<feature type="transmembrane region" description="Helical" evidence="7">
    <location>
        <begin position="312"/>
        <end position="333"/>
    </location>
</feature>
<feature type="transmembrane region" description="Helical" evidence="7">
    <location>
        <begin position="146"/>
        <end position="167"/>
    </location>
</feature>
<proteinExistence type="inferred from homology"/>
<feature type="region of interest" description="Disordered" evidence="6">
    <location>
        <begin position="31"/>
        <end position="57"/>
    </location>
</feature>
<feature type="transmembrane region" description="Helical" evidence="7">
    <location>
        <begin position="179"/>
        <end position="200"/>
    </location>
</feature>
<name>A0AAJ0F6E3_9PEZI</name>
<sequence>MSAPEESHLAKDAPVPFEEYLYWANYQPTNDNDAASKPGPEHKTVPPANYTGPDNQSDSRALRTAGWISILYLIVTDIFGPFSTPWAFAQLGYGPGIAIYTVFGGLSTYSGWILWRAYMALNSDRHPVRGYGDLFLRLFGPAARHLVNVCQSLQLLLSVSVTILSMGQSLSQISRGLDQTSAGICFVVCLLVFAVAGAILGQVRTLRRLSWFAHGAIWLNAAIVLICVAVVVDSPPNFIATLAQYGPDFGPGKQITKFGGLPPPGQGYTSGGDGFVGTLNGVMQAVCAYGGAMLFVAFLAEMRRPADFWKSLVCAELLIYVVYVFFGLFVYSFQGQFAMNPAMQGLSPYRWQTVANALNIGAGLVAATLYSNVGLKLLYVEVLQDVVRAPPLTSFRGKVYWGLLMPVYWAVAFIICVSVPMFSFVTGLIGAVFIMSFTFTLPALVALGYSIKKAAIVDDEEQAVTGSRPRYRFVDSGIRRFWRGFMERPWFNGWNVVYFLCALATCLLGVYTSVVALIAAFSGNSAATSWGCRPPV</sequence>
<feature type="transmembrane region" description="Helical" evidence="7">
    <location>
        <begin position="399"/>
        <end position="422"/>
    </location>
</feature>
<feature type="transmembrane region" description="Helical" evidence="7">
    <location>
        <begin position="428"/>
        <end position="449"/>
    </location>
</feature>
<accession>A0AAJ0F6E3</accession>
<dbReference type="InterPro" id="IPR013057">
    <property type="entry name" value="AA_transpt_TM"/>
</dbReference>
<feature type="transmembrane region" description="Helical" evidence="7">
    <location>
        <begin position="496"/>
        <end position="521"/>
    </location>
</feature>
<keyword evidence="5 7" id="KW-0472">Membrane</keyword>
<feature type="transmembrane region" description="Helical" evidence="7">
    <location>
        <begin position="212"/>
        <end position="232"/>
    </location>
</feature>
<evidence type="ECO:0000313" key="9">
    <source>
        <dbReference type="EMBL" id="KAK1750105.1"/>
    </source>
</evidence>
<dbReference type="Pfam" id="PF01490">
    <property type="entry name" value="Aa_trans"/>
    <property type="match status" value="1"/>
</dbReference>
<evidence type="ECO:0000313" key="10">
    <source>
        <dbReference type="Proteomes" id="UP001239445"/>
    </source>
</evidence>
<comment type="similarity">
    <text evidence="2">Belongs to the amino acid/polyamine transporter 2 family.</text>
</comment>
<dbReference type="EMBL" id="MU839849">
    <property type="protein sequence ID" value="KAK1750105.1"/>
    <property type="molecule type" value="Genomic_DNA"/>
</dbReference>
<gene>
    <name evidence="9" type="ORF">QBC47DRAFT_353898</name>
</gene>
<dbReference type="Proteomes" id="UP001239445">
    <property type="component" value="Unassembled WGS sequence"/>
</dbReference>
<comment type="caution">
    <text evidence="9">The sequence shown here is derived from an EMBL/GenBank/DDBJ whole genome shotgun (WGS) entry which is preliminary data.</text>
</comment>
<protein>
    <submittedName>
        <fullName evidence="9">Transmembrane amino acid transporter</fullName>
    </submittedName>
</protein>
<feature type="transmembrane region" description="Helical" evidence="7">
    <location>
        <begin position="281"/>
        <end position="300"/>
    </location>
</feature>
<evidence type="ECO:0000256" key="3">
    <source>
        <dbReference type="ARBA" id="ARBA00022692"/>
    </source>
</evidence>
<evidence type="ECO:0000256" key="4">
    <source>
        <dbReference type="ARBA" id="ARBA00022989"/>
    </source>
</evidence>
<evidence type="ECO:0000256" key="5">
    <source>
        <dbReference type="ARBA" id="ARBA00023136"/>
    </source>
</evidence>
<dbReference type="PANTHER" id="PTHR22950">
    <property type="entry name" value="AMINO ACID TRANSPORTER"/>
    <property type="match status" value="1"/>
</dbReference>
<dbReference type="GO" id="GO:0015179">
    <property type="term" value="F:L-amino acid transmembrane transporter activity"/>
    <property type="evidence" value="ECO:0007669"/>
    <property type="project" value="TreeGrafter"/>
</dbReference>
<evidence type="ECO:0000256" key="6">
    <source>
        <dbReference type="SAM" id="MobiDB-lite"/>
    </source>
</evidence>
<evidence type="ECO:0000256" key="1">
    <source>
        <dbReference type="ARBA" id="ARBA00004141"/>
    </source>
</evidence>
<keyword evidence="3 7" id="KW-0812">Transmembrane</keyword>
<feature type="domain" description="Amino acid transporter transmembrane" evidence="8">
    <location>
        <begin position="64"/>
        <end position="447"/>
    </location>
</feature>
<organism evidence="9 10">
    <name type="scientific">Echria macrotheca</name>
    <dbReference type="NCBI Taxonomy" id="438768"/>
    <lineage>
        <taxon>Eukaryota</taxon>
        <taxon>Fungi</taxon>
        <taxon>Dikarya</taxon>
        <taxon>Ascomycota</taxon>
        <taxon>Pezizomycotina</taxon>
        <taxon>Sordariomycetes</taxon>
        <taxon>Sordariomycetidae</taxon>
        <taxon>Sordariales</taxon>
        <taxon>Schizotheciaceae</taxon>
        <taxon>Echria</taxon>
    </lineage>
</organism>
<evidence type="ECO:0000256" key="7">
    <source>
        <dbReference type="SAM" id="Phobius"/>
    </source>
</evidence>